<evidence type="ECO:0000256" key="7">
    <source>
        <dbReference type="ARBA" id="ARBA00023027"/>
    </source>
</evidence>
<keyword evidence="7" id="KW-0520">NAD</keyword>
<dbReference type="Gene3D" id="3.40.50.620">
    <property type="entry name" value="HUPs"/>
    <property type="match status" value="1"/>
</dbReference>
<evidence type="ECO:0000259" key="8">
    <source>
        <dbReference type="Pfam" id="PF01467"/>
    </source>
</evidence>
<evidence type="ECO:0000256" key="2">
    <source>
        <dbReference type="ARBA" id="ARBA00022642"/>
    </source>
</evidence>
<evidence type="ECO:0000313" key="10">
    <source>
        <dbReference type="Proteomes" id="UP001054902"/>
    </source>
</evidence>
<dbReference type="GO" id="GO:0009435">
    <property type="term" value="P:NAD+ biosynthetic process"/>
    <property type="evidence" value="ECO:0007669"/>
    <property type="project" value="InterPro"/>
</dbReference>
<dbReference type="InterPro" id="IPR005248">
    <property type="entry name" value="NadD/NMNAT"/>
</dbReference>
<dbReference type="GO" id="GO:0070566">
    <property type="term" value="F:adenylyltransferase activity"/>
    <property type="evidence" value="ECO:0007669"/>
    <property type="project" value="UniProtKB-ARBA"/>
</dbReference>
<keyword evidence="10" id="KW-1185">Reference proteome</keyword>
<keyword evidence="2" id="KW-0662">Pyridine nucleotide biosynthesis</keyword>
<dbReference type="Pfam" id="PF01467">
    <property type="entry name" value="CTP_transf_like"/>
    <property type="match status" value="1"/>
</dbReference>
<keyword evidence="6" id="KW-0067">ATP-binding</keyword>
<dbReference type="GO" id="GO:0005524">
    <property type="term" value="F:ATP binding"/>
    <property type="evidence" value="ECO:0007669"/>
    <property type="project" value="UniProtKB-KW"/>
</dbReference>
<evidence type="ECO:0000313" key="9">
    <source>
        <dbReference type="EMBL" id="GFH61486.1"/>
    </source>
</evidence>
<dbReference type="SUPFAM" id="SSF52374">
    <property type="entry name" value="Nucleotidylyl transferase"/>
    <property type="match status" value="1"/>
</dbReference>
<comment type="caution">
    <text evidence="9">The sequence shown here is derived from an EMBL/GenBank/DDBJ whole genome shotgun (WGS) entry which is preliminary data.</text>
</comment>
<evidence type="ECO:0000256" key="3">
    <source>
        <dbReference type="ARBA" id="ARBA00022679"/>
    </source>
</evidence>
<keyword evidence="4" id="KW-0548">Nucleotidyltransferase</keyword>
<dbReference type="Proteomes" id="UP001054902">
    <property type="component" value="Unassembled WGS sequence"/>
</dbReference>
<evidence type="ECO:0000256" key="4">
    <source>
        <dbReference type="ARBA" id="ARBA00022695"/>
    </source>
</evidence>
<feature type="domain" description="Cytidyltransferase-like" evidence="8">
    <location>
        <begin position="37"/>
        <end position="221"/>
    </location>
</feature>
<organism evidence="9 10">
    <name type="scientific">Chaetoceros tenuissimus</name>
    <dbReference type="NCBI Taxonomy" id="426638"/>
    <lineage>
        <taxon>Eukaryota</taxon>
        <taxon>Sar</taxon>
        <taxon>Stramenopiles</taxon>
        <taxon>Ochrophyta</taxon>
        <taxon>Bacillariophyta</taxon>
        <taxon>Coscinodiscophyceae</taxon>
        <taxon>Chaetocerotophycidae</taxon>
        <taxon>Chaetocerotales</taxon>
        <taxon>Chaetocerotaceae</taxon>
        <taxon>Chaetoceros</taxon>
    </lineage>
</organism>
<reference evidence="9 10" key="1">
    <citation type="journal article" date="2021" name="Sci. Rep.">
        <title>The genome of the diatom Chaetoceros tenuissimus carries an ancient integrated fragment of an extant virus.</title>
        <authorList>
            <person name="Hongo Y."/>
            <person name="Kimura K."/>
            <person name="Takaki Y."/>
            <person name="Yoshida Y."/>
            <person name="Baba S."/>
            <person name="Kobayashi G."/>
            <person name="Nagasaki K."/>
            <person name="Hano T."/>
            <person name="Tomaru Y."/>
        </authorList>
    </citation>
    <scope>NUCLEOTIDE SEQUENCE [LARGE SCALE GENOMIC DNA]</scope>
    <source>
        <strain evidence="9 10">NIES-3715</strain>
    </source>
</reference>
<dbReference type="AlphaFoldDB" id="A0AAD3HFK9"/>
<dbReference type="InterPro" id="IPR014729">
    <property type="entry name" value="Rossmann-like_a/b/a_fold"/>
</dbReference>
<comment type="pathway">
    <text evidence="1">Cofactor biosynthesis; NAD(+) biosynthesis.</text>
</comment>
<evidence type="ECO:0000256" key="6">
    <source>
        <dbReference type="ARBA" id="ARBA00022840"/>
    </source>
</evidence>
<dbReference type="EMBL" id="BLLK01000074">
    <property type="protein sequence ID" value="GFH61486.1"/>
    <property type="molecule type" value="Genomic_DNA"/>
</dbReference>
<keyword evidence="5" id="KW-0547">Nucleotide-binding</keyword>
<proteinExistence type="predicted"/>
<accession>A0AAD3HFK9</accession>
<protein>
    <recommendedName>
        <fullName evidence="8">Cytidyltransferase-like domain-containing protein</fullName>
    </recommendedName>
</protein>
<keyword evidence="3" id="KW-0808">Transferase</keyword>
<dbReference type="InterPro" id="IPR004821">
    <property type="entry name" value="Cyt_trans-like"/>
</dbReference>
<dbReference type="PANTHER" id="PTHR39321">
    <property type="entry name" value="NICOTINATE-NUCLEOTIDE ADENYLYLTRANSFERASE-RELATED"/>
    <property type="match status" value="1"/>
</dbReference>
<evidence type="ECO:0000256" key="1">
    <source>
        <dbReference type="ARBA" id="ARBA00004790"/>
    </source>
</evidence>
<name>A0AAD3HFK9_9STRA</name>
<dbReference type="PANTHER" id="PTHR39321:SF3">
    <property type="entry name" value="PHOSPHOPANTETHEINE ADENYLYLTRANSFERASE"/>
    <property type="match status" value="1"/>
</dbReference>
<sequence>MKRVCLFGLSANPPTGNGGHVGIVKALSALPLHPQQENSREKFDEIRVLPVYRHMFASKRGKQASYDDRLEMCKLAFQDIPRVIVSDDERICFHKIANEKGIVNQEEMNKLRVGTAELLEMLMEQEPMTEFSFALGQDTFMDLTTFKWRRTRDIFSLLNARLVVFHRKQQQESDHEDACDVLQQRICHIAKELKEVCPTLEENLTIVHVKLSSISSTKVRETTDESFLQEALHPHVLQYIKDKQLYAFSQNIN</sequence>
<dbReference type="CDD" id="cd02165">
    <property type="entry name" value="NMNAT"/>
    <property type="match status" value="1"/>
</dbReference>
<gene>
    <name evidence="9" type="ORF">CTEN210_17962</name>
</gene>
<evidence type="ECO:0000256" key="5">
    <source>
        <dbReference type="ARBA" id="ARBA00022741"/>
    </source>
</evidence>